<gene>
    <name evidence="2" type="ORF">ON006_01505</name>
</gene>
<dbReference type="InterPro" id="IPR016181">
    <property type="entry name" value="Acyl_CoA_acyltransferase"/>
</dbReference>
<dbReference type="CDD" id="cd04301">
    <property type="entry name" value="NAT_SF"/>
    <property type="match status" value="1"/>
</dbReference>
<dbReference type="Proteomes" id="UP001164653">
    <property type="component" value="Chromosome"/>
</dbReference>
<sequence length="155" mass="18013">MDITFKIAESDPEFEQAKGLFQEYATFLDIDLCFQNFSEELENLRKQYYKPDGMLLLAYVDELPAGCVGVRQFDSETAELKRMFVRPEYRGYKLGKELLERAMEGAKALGYQKMKLDTLANLVKARELYESYGFQTTPAYRFNPSEGAIYMEKML</sequence>
<dbReference type="PANTHER" id="PTHR43305">
    <property type="entry name" value="FAMILY N-ACETYLTRANSFERASE, PUTATIVE (AFU_ORTHOLOGUE AFUA_2G01380)-RELATED"/>
    <property type="match status" value="1"/>
</dbReference>
<dbReference type="AlphaFoldDB" id="A0A9E8SLW5"/>
<dbReference type="GO" id="GO:0016747">
    <property type="term" value="F:acyltransferase activity, transferring groups other than amino-acyl groups"/>
    <property type="evidence" value="ECO:0007669"/>
    <property type="project" value="InterPro"/>
</dbReference>
<dbReference type="Pfam" id="PF00583">
    <property type="entry name" value="Acetyltransf_1"/>
    <property type="match status" value="1"/>
</dbReference>
<dbReference type="PROSITE" id="PS51186">
    <property type="entry name" value="GNAT"/>
    <property type="match status" value="1"/>
</dbReference>
<accession>A0A9E8SLW5</accession>
<organism evidence="2 3">
    <name type="scientific">Dyadobacter pollutisoli</name>
    <dbReference type="NCBI Taxonomy" id="2910158"/>
    <lineage>
        <taxon>Bacteria</taxon>
        <taxon>Pseudomonadati</taxon>
        <taxon>Bacteroidota</taxon>
        <taxon>Cytophagia</taxon>
        <taxon>Cytophagales</taxon>
        <taxon>Spirosomataceae</taxon>
        <taxon>Dyadobacter</taxon>
    </lineage>
</organism>
<evidence type="ECO:0000259" key="1">
    <source>
        <dbReference type="PROSITE" id="PS51186"/>
    </source>
</evidence>
<proteinExistence type="predicted"/>
<reference evidence="2" key="1">
    <citation type="submission" date="2022-11" db="EMBL/GenBank/DDBJ databases">
        <title>Dyadobacter pollutisoli sp. nov., isolated from plastic dumped soil.</title>
        <authorList>
            <person name="Kim J.M."/>
            <person name="Kim K.R."/>
            <person name="Lee J.K."/>
            <person name="Hao L."/>
            <person name="Jeon C.O."/>
        </authorList>
    </citation>
    <scope>NUCLEOTIDE SEQUENCE</scope>
    <source>
        <strain evidence="2">U1</strain>
    </source>
</reference>
<evidence type="ECO:0000313" key="3">
    <source>
        <dbReference type="Proteomes" id="UP001164653"/>
    </source>
</evidence>
<dbReference type="EMBL" id="CP112998">
    <property type="protein sequence ID" value="WAC12644.1"/>
    <property type="molecule type" value="Genomic_DNA"/>
</dbReference>
<keyword evidence="3" id="KW-1185">Reference proteome</keyword>
<dbReference type="RefSeq" id="WP_244823344.1">
    <property type="nucleotide sequence ID" value="NZ_CP112998.1"/>
</dbReference>
<protein>
    <submittedName>
        <fullName evidence="2">GNAT family N-acetyltransferase</fullName>
    </submittedName>
</protein>
<feature type="domain" description="N-acetyltransferase" evidence="1">
    <location>
        <begin position="3"/>
        <end position="155"/>
    </location>
</feature>
<dbReference type="Gene3D" id="3.40.630.30">
    <property type="match status" value="1"/>
</dbReference>
<dbReference type="PANTHER" id="PTHR43305:SF1">
    <property type="entry name" value="FAMILY N-ACETYLTRANSFERASE, PUTATIVE (AFU_ORTHOLOGUE AFUA_2G01380)-RELATED"/>
    <property type="match status" value="1"/>
</dbReference>
<dbReference type="KEGG" id="dpf:ON006_01505"/>
<evidence type="ECO:0000313" key="2">
    <source>
        <dbReference type="EMBL" id="WAC12644.1"/>
    </source>
</evidence>
<name>A0A9E8SLW5_9BACT</name>
<dbReference type="SUPFAM" id="SSF55729">
    <property type="entry name" value="Acyl-CoA N-acyltransferases (Nat)"/>
    <property type="match status" value="1"/>
</dbReference>
<dbReference type="InterPro" id="IPR000182">
    <property type="entry name" value="GNAT_dom"/>
</dbReference>
<dbReference type="InterPro" id="IPR052777">
    <property type="entry name" value="Acetyltransferase_Enz"/>
</dbReference>